<dbReference type="GO" id="GO:0003755">
    <property type="term" value="F:peptidyl-prolyl cis-trans isomerase activity"/>
    <property type="evidence" value="ECO:0007669"/>
    <property type="project" value="UniProtKB-UniRule"/>
</dbReference>
<dbReference type="PANTHER" id="PTHR45625">
    <property type="entry name" value="PEPTIDYL-PROLYL CIS-TRANS ISOMERASE-RELATED"/>
    <property type="match status" value="1"/>
</dbReference>
<dbReference type="PRINTS" id="PR00153">
    <property type="entry name" value="CSAPPISMRASE"/>
</dbReference>
<keyword evidence="3 4" id="KW-0413">Isomerase</keyword>
<evidence type="ECO:0000256" key="4">
    <source>
        <dbReference type="RuleBase" id="RU363019"/>
    </source>
</evidence>
<dbReference type="InterPro" id="IPR044666">
    <property type="entry name" value="Cyclophilin_A-like"/>
</dbReference>
<evidence type="ECO:0000313" key="7">
    <source>
        <dbReference type="EMBL" id="RTQ49201.1"/>
    </source>
</evidence>
<name>A0A431U203_9BACT</name>
<keyword evidence="8" id="KW-1185">Reference proteome</keyword>
<feature type="signal peptide" evidence="4">
    <location>
        <begin position="1"/>
        <end position="24"/>
    </location>
</feature>
<evidence type="ECO:0000259" key="6">
    <source>
        <dbReference type="PROSITE" id="PS50072"/>
    </source>
</evidence>
<evidence type="ECO:0000313" key="8">
    <source>
        <dbReference type="Proteomes" id="UP000282184"/>
    </source>
</evidence>
<dbReference type="InterPro" id="IPR002130">
    <property type="entry name" value="Cyclophilin-type_PPIase_dom"/>
</dbReference>
<reference evidence="7 8" key="1">
    <citation type="submission" date="2018-12" db="EMBL/GenBank/DDBJ databases">
        <title>Hymenobacter gummosus sp. nov., isolated from a spring.</title>
        <authorList>
            <person name="Nie L."/>
        </authorList>
    </citation>
    <scope>NUCLEOTIDE SEQUENCE [LARGE SCALE GENOMIC DNA]</scope>
    <source>
        <strain evidence="7 8">KCTC 52166</strain>
    </source>
</reference>
<dbReference type="EC" id="5.2.1.8" evidence="4"/>
<keyword evidence="2 4" id="KW-0697">Rotamase</keyword>
<proteinExistence type="inferred from homology"/>
<evidence type="ECO:0000256" key="2">
    <source>
        <dbReference type="ARBA" id="ARBA00023110"/>
    </source>
</evidence>
<dbReference type="PANTHER" id="PTHR45625:SF4">
    <property type="entry name" value="PEPTIDYLPROLYL ISOMERASE DOMAIN AND WD REPEAT-CONTAINING PROTEIN 1"/>
    <property type="match status" value="1"/>
</dbReference>
<dbReference type="CDD" id="cd00317">
    <property type="entry name" value="cyclophilin"/>
    <property type="match status" value="1"/>
</dbReference>
<dbReference type="Proteomes" id="UP000282184">
    <property type="component" value="Unassembled WGS sequence"/>
</dbReference>
<dbReference type="InterPro" id="IPR020892">
    <property type="entry name" value="Cyclophilin-type_PPIase_CS"/>
</dbReference>
<dbReference type="RefSeq" id="WP_126693732.1">
    <property type="nucleotide sequence ID" value="NZ_RXOF01000007.1"/>
</dbReference>
<comment type="similarity">
    <text evidence="1 4">Belongs to the cyclophilin-type PPIase family.</text>
</comment>
<keyword evidence="4" id="KW-0732">Signal</keyword>
<dbReference type="AlphaFoldDB" id="A0A431U203"/>
<comment type="catalytic activity">
    <reaction evidence="4">
        <text>[protein]-peptidylproline (omega=180) = [protein]-peptidylproline (omega=0)</text>
        <dbReference type="Rhea" id="RHEA:16237"/>
        <dbReference type="Rhea" id="RHEA-COMP:10747"/>
        <dbReference type="Rhea" id="RHEA-COMP:10748"/>
        <dbReference type="ChEBI" id="CHEBI:83833"/>
        <dbReference type="ChEBI" id="CHEBI:83834"/>
        <dbReference type="EC" id="5.2.1.8"/>
    </reaction>
</comment>
<dbReference type="Pfam" id="PF00160">
    <property type="entry name" value="Pro_isomerase"/>
    <property type="match status" value="1"/>
</dbReference>
<sequence length="222" mass="24076">MIRSLRFTGLLAAALWLGSAAASAQEAKTKTKTPKPSKKDEVVTLHVTQGGTTLGDIRLVTYEQTPLHRENFLKKAKSGFYSGTTFHRVIPGFMVQGGDANSKNADPNDDGMGQPNDPTVPAELRPELKHKQGALAAARMGGPPGTPSSSSQFYIVQNPGGTPFLDGAYTVFGQVIQGQDVVDKIVKAPRNEMDRPNEAIKMDVKVEKLSKKKITKLYGYQY</sequence>
<comment type="caution">
    <text evidence="7">The sequence shown here is derived from an EMBL/GenBank/DDBJ whole genome shotgun (WGS) entry which is preliminary data.</text>
</comment>
<dbReference type="EMBL" id="RXOF01000007">
    <property type="protein sequence ID" value="RTQ49201.1"/>
    <property type="molecule type" value="Genomic_DNA"/>
</dbReference>
<dbReference type="GO" id="GO:0006457">
    <property type="term" value="P:protein folding"/>
    <property type="evidence" value="ECO:0007669"/>
    <property type="project" value="InterPro"/>
</dbReference>
<organism evidence="7 8">
    <name type="scientific">Hymenobacter gummosus</name>
    <dbReference type="NCBI Taxonomy" id="1776032"/>
    <lineage>
        <taxon>Bacteria</taxon>
        <taxon>Pseudomonadati</taxon>
        <taxon>Bacteroidota</taxon>
        <taxon>Cytophagia</taxon>
        <taxon>Cytophagales</taxon>
        <taxon>Hymenobacteraceae</taxon>
        <taxon>Hymenobacter</taxon>
    </lineage>
</organism>
<comment type="function">
    <text evidence="4">PPIases accelerate the folding of proteins. It catalyzes the cis-trans isomerization of proline imidic peptide bonds in oligopeptides.</text>
</comment>
<evidence type="ECO:0000256" key="3">
    <source>
        <dbReference type="ARBA" id="ARBA00023235"/>
    </source>
</evidence>
<dbReference type="Gene3D" id="2.40.100.10">
    <property type="entry name" value="Cyclophilin-like"/>
    <property type="match status" value="1"/>
</dbReference>
<dbReference type="SUPFAM" id="SSF50891">
    <property type="entry name" value="Cyclophilin-like"/>
    <property type="match status" value="1"/>
</dbReference>
<feature type="region of interest" description="Disordered" evidence="5">
    <location>
        <begin position="98"/>
        <end position="122"/>
    </location>
</feature>
<feature type="domain" description="PPIase cyclophilin-type" evidence="6">
    <location>
        <begin position="44"/>
        <end position="202"/>
    </location>
</feature>
<gene>
    <name evidence="7" type="ORF">EJV47_13730</name>
</gene>
<protein>
    <recommendedName>
        <fullName evidence="4">Peptidyl-prolyl cis-trans isomerase</fullName>
        <shortName evidence="4">PPIase</shortName>
        <ecNumber evidence="4">5.2.1.8</ecNumber>
    </recommendedName>
</protein>
<dbReference type="InterPro" id="IPR029000">
    <property type="entry name" value="Cyclophilin-like_dom_sf"/>
</dbReference>
<feature type="region of interest" description="Disordered" evidence="5">
    <location>
        <begin position="133"/>
        <end position="152"/>
    </location>
</feature>
<accession>A0A431U203</accession>
<dbReference type="OrthoDB" id="9807797at2"/>
<dbReference type="PROSITE" id="PS50072">
    <property type="entry name" value="CSA_PPIASE_2"/>
    <property type="match status" value="1"/>
</dbReference>
<dbReference type="PROSITE" id="PS00170">
    <property type="entry name" value="CSA_PPIASE_1"/>
    <property type="match status" value="1"/>
</dbReference>
<evidence type="ECO:0000256" key="1">
    <source>
        <dbReference type="ARBA" id="ARBA00007365"/>
    </source>
</evidence>
<feature type="chain" id="PRO_5018818040" description="Peptidyl-prolyl cis-trans isomerase" evidence="4">
    <location>
        <begin position="25"/>
        <end position="222"/>
    </location>
</feature>
<evidence type="ECO:0000256" key="5">
    <source>
        <dbReference type="SAM" id="MobiDB-lite"/>
    </source>
</evidence>